<dbReference type="InterPro" id="IPR001611">
    <property type="entry name" value="Leu-rich_rpt"/>
</dbReference>
<accession>A0ABY2HIE4</accession>
<dbReference type="GeneID" id="300572099"/>
<sequence length="665" mass="72265">MASATQIQLLDSSTSSLLLRIKPDDGLNAGSDASMDEAIRLASLCRGALNDLATYMDDVLEPSRGYTADEILDLPLDKHRIADMLHDLPSRRSTRHHLAAAVASLLHPVHEGSLTAIIRYNADRVRLRAWASLQRRYDLLQATRRNGRTAHGMAGGVEPGVQAPAWASRITRQGPWDPAKKPISLDGAVALPMPVQVAQEAELAPFFEHLSSGGSHEVDGVEGAVELHDGNGEPYYSVRGAEFRRGVVYEDGRMDLCKMVVGPDHIGRLMDSLRTNTHVRHFLLGNNIVGPAGVEAIARFITDFPDRMETWTLVDALVKSPAVSNIWLKRNPLGRDAAADVYRLITETKDLHTLDLDQTELGDRGVAELFTRLASFSPSGGGKLPLRHIYMNGVGISTEGAAAIGKFLASPRSGVTSLYMSCNPLGNEGAQALAAALPKAPYLARLSLQSVGVSTQGAVALCEALTGHPGIKCLDLGQAYATEDLGQAYNYVEDEAVPVMAQLFRGTPQLQYFNLGHCAITPPGLVELTPAILEAPSLLYYFATSILADTSRKPVAFIPSIDTAFPHPDAPSTEQIKSEKAIREHLEANVRAMFGEGMSYTDFLAEEKRWLVSDKVVRKIDSVYRNRDAGLARRRLLTLVKDWGEGDDTLQRVMVARGAPSCSLR</sequence>
<evidence type="ECO:0000256" key="3">
    <source>
        <dbReference type="ARBA" id="ARBA00022737"/>
    </source>
</evidence>
<gene>
    <name evidence="4" type="ORF">CCMA1212_000168</name>
</gene>
<dbReference type="Pfam" id="PF13516">
    <property type="entry name" value="LRR_6"/>
    <property type="match status" value="2"/>
</dbReference>
<dbReference type="InterPro" id="IPR027038">
    <property type="entry name" value="RanGap"/>
</dbReference>
<keyword evidence="5" id="KW-1185">Reference proteome</keyword>
<dbReference type="SMART" id="SM00368">
    <property type="entry name" value="LRR_RI"/>
    <property type="match status" value="6"/>
</dbReference>
<protein>
    <submittedName>
        <fullName evidence="4">Protein NLRC3</fullName>
    </submittedName>
</protein>
<evidence type="ECO:0000256" key="2">
    <source>
        <dbReference type="ARBA" id="ARBA00022614"/>
    </source>
</evidence>
<dbReference type="Gene3D" id="3.80.10.10">
    <property type="entry name" value="Ribonuclease Inhibitor"/>
    <property type="match status" value="2"/>
</dbReference>
<keyword evidence="2" id="KW-0433">Leucine-rich repeat</keyword>
<organism evidence="4 5">
    <name type="scientific">Trichoderma ghanense</name>
    <dbReference type="NCBI Taxonomy" id="65468"/>
    <lineage>
        <taxon>Eukaryota</taxon>
        <taxon>Fungi</taxon>
        <taxon>Dikarya</taxon>
        <taxon>Ascomycota</taxon>
        <taxon>Pezizomycotina</taxon>
        <taxon>Sordariomycetes</taxon>
        <taxon>Hypocreomycetidae</taxon>
        <taxon>Hypocreales</taxon>
        <taxon>Hypocreaceae</taxon>
        <taxon>Trichoderma</taxon>
    </lineage>
</organism>
<dbReference type="RefSeq" id="XP_073563623.1">
    <property type="nucleotide sequence ID" value="XM_073697649.1"/>
</dbReference>
<comment type="caution">
    <text evidence="4">The sequence shown here is derived from an EMBL/GenBank/DDBJ whole genome shotgun (WGS) entry which is preliminary data.</text>
</comment>
<dbReference type="Proteomes" id="UP001642720">
    <property type="component" value="Unassembled WGS sequence"/>
</dbReference>
<evidence type="ECO:0000313" key="4">
    <source>
        <dbReference type="EMBL" id="TFB07422.1"/>
    </source>
</evidence>
<name>A0ABY2HIE4_9HYPO</name>
<evidence type="ECO:0000313" key="5">
    <source>
        <dbReference type="Proteomes" id="UP001642720"/>
    </source>
</evidence>
<keyword evidence="3" id="KW-0677">Repeat</keyword>
<evidence type="ECO:0000256" key="1">
    <source>
        <dbReference type="ARBA" id="ARBA00022468"/>
    </source>
</evidence>
<dbReference type="InterPro" id="IPR032675">
    <property type="entry name" value="LRR_dom_sf"/>
</dbReference>
<dbReference type="PANTHER" id="PTHR24113">
    <property type="entry name" value="RAN GTPASE-ACTIVATING PROTEIN 1"/>
    <property type="match status" value="1"/>
</dbReference>
<dbReference type="PANTHER" id="PTHR24113:SF12">
    <property type="entry name" value="RAN GTPASE-ACTIVATING PROTEIN 1"/>
    <property type="match status" value="1"/>
</dbReference>
<dbReference type="EMBL" id="PPTA01000001">
    <property type="protein sequence ID" value="TFB07422.1"/>
    <property type="molecule type" value="Genomic_DNA"/>
</dbReference>
<reference evidence="4 5" key="1">
    <citation type="submission" date="2018-01" db="EMBL/GenBank/DDBJ databases">
        <title>Genome characterization of the sugarcane-associated fungus Trichoderma ghanense CCMA-1212 and their application in lignocelulose bioconversion.</title>
        <authorList>
            <person name="Steindorff A.S."/>
            <person name="Mendes T.D."/>
            <person name="Vilela E.S.D."/>
            <person name="Rodrigues D.S."/>
            <person name="Formighieri E.F."/>
            <person name="Melo I.S."/>
            <person name="Favaro L.C.L."/>
        </authorList>
    </citation>
    <scope>NUCLEOTIDE SEQUENCE [LARGE SCALE GENOMIC DNA]</scope>
    <source>
        <strain evidence="4 5">CCMA-1212</strain>
    </source>
</reference>
<proteinExistence type="predicted"/>
<keyword evidence="1" id="KW-0343">GTPase activation</keyword>
<dbReference type="SUPFAM" id="SSF52047">
    <property type="entry name" value="RNI-like"/>
    <property type="match status" value="1"/>
</dbReference>